<proteinExistence type="inferred from homology"/>
<evidence type="ECO:0000256" key="1">
    <source>
        <dbReference type="ARBA" id="ARBA00011073"/>
    </source>
</evidence>
<name>A0A2R4TD08_9ACTN</name>
<comment type="caution">
    <text evidence="3">Lacks conserved residue(s) required for the propagation of feature annotation.</text>
</comment>
<dbReference type="PROSITE" id="PS50022">
    <property type="entry name" value="FA58C_3"/>
    <property type="match status" value="1"/>
</dbReference>
<dbReference type="InterPro" id="IPR008979">
    <property type="entry name" value="Galactose-bd-like_sf"/>
</dbReference>
<dbReference type="SUPFAM" id="SSF49785">
    <property type="entry name" value="Galactose-binding domain-like"/>
    <property type="match status" value="1"/>
</dbReference>
<accession>A0A2R4TD08</accession>
<dbReference type="AlphaFoldDB" id="A0A2R4TD08"/>
<dbReference type="GO" id="GO:0006508">
    <property type="term" value="P:proteolysis"/>
    <property type="evidence" value="ECO:0007669"/>
    <property type="project" value="InterPro"/>
</dbReference>
<dbReference type="Gene3D" id="3.40.50.200">
    <property type="entry name" value="Peptidase S8/S53 domain"/>
    <property type="match status" value="1"/>
</dbReference>
<dbReference type="InterPro" id="IPR000421">
    <property type="entry name" value="FA58C"/>
</dbReference>
<keyword evidence="5" id="KW-0472">Membrane</keyword>
<feature type="transmembrane region" description="Helical" evidence="5">
    <location>
        <begin position="56"/>
        <end position="77"/>
    </location>
</feature>
<dbReference type="PROSITE" id="PS00136">
    <property type="entry name" value="SUBTILASE_ASP"/>
    <property type="match status" value="1"/>
</dbReference>
<keyword evidence="5" id="KW-1133">Transmembrane helix</keyword>
<dbReference type="Proteomes" id="UP000244201">
    <property type="component" value="Chromosome"/>
</dbReference>
<keyword evidence="2" id="KW-0378">Hydrolase</keyword>
<sequence>MRRTLRVRCRTVAVWGSTRPSPSIGSVMPSIRGHHRAATTSLLRAKRPTWWKSKGLILLGLASVSAALLPLTTPVGGTANAGTVSASRAAPAVGAVAVPHHHAAPAAAMEPAAPVLPREGWTATASDEETTTDNGAALGLDGDPDNLWHRTWYGTAASFPHSITIDKHRTAVVSALVYRPRTGSTNGRIGKYTVHLKPEGGDWGPALANTLLGITAVATAMSGEESAAPSASSAPAAPSAERTERLTERLIVGYKPKAPEARSDEAVGEEATTKAAQAGEKLLFDRRLGTGAALVDLGGVQPATDVAAPIRFRADPDAAYVVPGYPVQALATTAPNDTDFPRQWNLNESKAGMNVPDAWRTSAGQAVTVAVLDTGMAKHSGLDTNIVAGYDFISKTSSRRTADGRDRARDLPAAYKEVAAAGSPTPRRPCERRGKHRPPVDGSPSEPTES</sequence>
<evidence type="ECO:0000256" key="2">
    <source>
        <dbReference type="ARBA" id="ARBA00022801"/>
    </source>
</evidence>
<evidence type="ECO:0000259" key="6">
    <source>
        <dbReference type="PROSITE" id="PS50022"/>
    </source>
</evidence>
<evidence type="ECO:0000256" key="3">
    <source>
        <dbReference type="PROSITE-ProRule" id="PRU01240"/>
    </source>
</evidence>
<evidence type="ECO:0000313" key="8">
    <source>
        <dbReference type="Proteomes" id="UP000244201"/>
    </source>
</evidence>
<feature type="domain" description="F5/8 type C" evidence="6">
    <location>
        <begin position="102"/>
        <end position="203"/>
    </location>
</feature>
<dbReference type="EMBL" id="CP026304">
    <property type="protein sequence ID" value="AVZ77018.1"/>
    <property type="molecule type" value="Genomic_DNA"/>
</dbReference>
<organism evidence="7 8">
    <name type="scientific">Streptomyces lunaelactis</name>
    <dbReference type="NCBI Taxonomy" id="1535768"/>
    <lineage>
        <taxon>Bacteria</taxon>
        <taxon>Bacillati</taxon>
        <taxon>Actinomycetota</taxon>
        <taxon>Actinomycetes</taxon>
        <taxon>Kitasatosporales</taxon>
        <taxon>Streptomycetaceae</taxon>
        <taxon>Streptomyces</taxon>
    </lineage>
</organism>
<evidence type="ECO:0000256" key="4">
    <source>
        <dbReference type="SAM" id="MobiDB-lite"/>
    </source>
</evidence>
<dbReference type="SUPFAM" id="SSF52743">
    <property type="entry name" value="Subtilisin-like"/>
    <property type="match status" value="1"/>
</dbReference>
<comment type="similarity">
    <text evidence="1 3">Belongs to the peptidase S8 family.</text>
</comment>
<dbReference type="Gene3D" id="2.60.120.260">
    <property type="entry name" value="Galactose-binding domain-like"/>
    <property type="match status" value="1"/>
</dbReference>
<dbReference type="GO" id="GO:0004252">
    <property type="term" value="F:serine-type endopeptidase activity"/>
    <property type="evidence" value="ECO:0007669"/>
    <property type="project" value="InterPro"/>
</dbReference>
<dbReference type="InterPro" id="IPR036852">
    <property type="entry name" value="Peptidase_S8/S53_dom_sf"/>
</dbReference>
<evidence type="ECO:0000313" key="7">
    <source>
        <dbReference type="EMBL" id="AVZ77018.1"/>
    </source>
</evidence>
<keyword evidence="8" id="KW-1185">Reference proteome</keyword>
<feature type="region of interest" description="Disordered" evidence="4">
    <location>
        <begin position="399"/>
        <end position="450"/>
    </location>
</feature>
<dbReference type="PROSITE" id="PS51892">
    <property type="entry name" value="SUBTILASE"/>
    <property type="match status" value="1"/>
</dbReference>
<evidence type="ECO:0000256" key="5">
    <source>
        <dbReference type="SAM" id="Phobius"/>
    </source>
</evidence>
<keyword evidence="5" id="KW-0812">Transmembrane</keyword>
<dbReference type="Pfam" id="PF00754">
    <property type="entry name" value="F5_F8_type_C"/>
    <property type="match status" value="1"/>
</dbReference>
<dbReference type="KEGG" id="slk:SLUN_37420"/>
<feature type="compositionally biased region" description="Basic and acidic residues" evidence="4">
    <location>
        <begin position="400"/>
        <end position="410"/>
    </location>
</feature>
<dbReference type="InterPro" id="IPR023827">
    <property type="entry name" value="Peptidase_S8_Asp-AS"/>
</dbReference>
<protein>
    <recommendedName>
        <fullName evidence="6">F5/8 type C domain-containing protein</fullName>
    </recommendedName>
</protein>
<reference evidence="7 8" key="1">
    <citation type="submission" date="2018-01" db="EMBL/GenBank/DDBJ databases">
        <title>Complete genome sequence of Streptomyces lunaelactis MM109T, a Ferroverdin A producer isolated from cave moonmilk deposits.</title>
        <authorList>
            <person name="Naome A."/>
            <person name="Martinet L."/>
            <person name="Maciejewska M."/>
            <person name="Anderssen S."/>
            <person name="Adam D."/>
            <person name="Tenconi E."/>
            <person name="Deflandre B."/>
            <person name="Arguelles-Arias A."/>
            <person name="Calusinska M."/>
            <person name="Copieters W."/>
            <person name="Karim L."/>
            <person name="Hanikenne M."/>
            <person name="Baurain D."/>
            <person name="van Wezel G."/>
            <person name="Smargiasso N."/>
            <person name="de Pauw E."/>
            <person name="Delfosse P."/>
            <person name="Rigali S."/>
        </authorList>
    </citation>
    <scope>NUCLEOTIDE SEQUENCE [LARGE SCALE GENOMIC DNA]</scope>
    <source>
        <strain evidence="7 8">MM109</strain>
    </source>
</reference>
<dbReference type="OrthoDB" id="9790784at2"/>
<gene>
    <name evidence="7" type="ORF">SLUN_37420</name>
</gene>